<keyword evidence="2 4" id="KW-0689">Ribosomal protein</keyword>
<sequence length="174" mass="19617">MAPVKKSTASKGKKIASVPSGKKSVSKKPVKNPLFESRHRNFGIGQAIQPKRDLSRYVKWPEYVRLQRQRKVLMMRLKVPPAINQFTQVLDRNTASQLFRLATKYRPETSTEKRARLVASAEKVSAGGKEESAKPFVIKYGINHIASLVESKKAKLVVIANDVNPIEVLYYINI</sequence>
<proteinExistence type="inferred from homology"/>
<dbReference type="STRING" id="133383.A0A1R0H0W1"/>
<keyword evidence="8" id="KW-1185">Reference proteome</keyword>
<name>A0A1R0H0W1_9FUNG</name>
<dbReference type="PANTHER" id="PTHR23105">
    <property type="entry name" value="RIBOSOMAL PROTEIN L7AE FAMILY MEMBER"/>
    <property type="match status" value="1"/>
</dbReference>
<evidence type="ECO:0000256" key="4">
    <source>
        <dbReference type="RuleBase" id="RU367042"/>
    </source>
</evidence>
<dbReference type="PRINTS" id="PR00882">
    <property type="entry name" value="RIBOSOMALL7A"/>
</dbReference>
<dbReference type="InterPro" id="IPR001921">
    <property type="entry name" value="Ribosomal_eL8_euk"/>
</dbReference>
<dbReference type="Gene3D" id="3.30.1330.30">
    <property type="match status" value="1"/>
</dbReference>
<dbReference type="InterPro" id="IPR050257">
    <property type="entry name" value="eL8/uL1-like"/>
</dbReference>
<dbReference type="OrthoDB" id="29563at2759"/>
<evidence type="ECO:0000256" key="3">
    <source>
        <dbReference type="ARBA" id="ARBA00023274"/>
    </source>
</evidence>
<feature type="region of interest" description="Disordered" evidence="5">
    <location>
        <begin position="1"/>
        <end position="31"/>
    </location>
</feature>
<dbReference type="GO" id="GO:0022625">
    <property type="term" value="C:cytosolic large ribosomal subunit"/>
    <property type="evidence" value="ECO:0007669"/>
    <property type="project" value="UniProtKB-UniRule"/>
</dbReference>
<dbReference type="AlphaFoldDB" id="A0A1R0H0W1"/>
<comment type="similarity">
    <text evidence="1 4">Belongs to the eukaryotic ribosomal protein eL8 family.</text>
</comment>
<evidence type="ECO:0000256" key="1">
    <source>
        <dbReference type="ARBA" id="ARBA00007337"/>
    </source>
</evidence>
<evidence type="ECO:0000256" key="2">
    <source>
        <dbReference type="ARBA" id="ARBA00022980"/>
    </source>
</evidence>
<accession>A0A1R0H0W1</accession>
<organism evidence="7 8">
    <name type="scientific">Smittium mucronatum</name>
    <dbReference type="NCBI Taxonomy" id="133383"/>
    <lineage>
        <taxon>Eukaryota</taxon>
        <taxon>Fungi</taxon>
        <taxon>Fungi incertae sedis</taxon>
        <taxon>Zoopagomycota</taxon>
        <taxon>Kickxellomycotina</taxon>
        <taxon>Harpellomycetes</taxon>
        <taxon>Harpellales</taxon>
        <taxon>Legeriomycetaceae</taxon>
        <taxon>Smittium</taxon>
    </lineage>
</organism>
<evidence type="ECO:0000256" key="5">
    <source>
        <dbReference type="SAM" id="MobiDB-lite"/>
    </source>
</evidence>
<dbReference type="PRINTS" id="PR00881">
    <property type="entry name" value="L7ARS6FAMILY"/>
</dbReference>
<dbReference type="InterPro" id="IPR029064">
    <property type="entry name" value="Ribosomal_eL30-like_sf"/>
</dbReference>
<comment type="function">
    <text evidence="4">Component of the ribosome.</text>
</comment>
<dbReference type="SUPFAM" id="SSF55315">
    <property type="entry name" value="L30e-like"/>
    <property type="match status" value="1"/>
</dbReference>
<gene>
    <name evidence="7" type="ORF">AYI68_g3098</name>
</gene>
<evidence type="ECO:0000259" key="6">
    <source>
        <dbReference type="Pfam" id="PF01248"/>
    </source>
</evidence>
<reference evidence="7 8" key="1">
    <citation type="journal article" date="2016" name="Mol. Biol. Evol.">
        <title>Genome-Wide Survey of Gut Fungi (Harpellales) Reveals the First Horizontally Transferred Ubiquitin Gene from a Mosquito Host.</title>
        <authorList>
            <person name="Wang Y."/>
            <person name="White M.M."/>
            <person name="Kvist S."/>
            <person name="Moncalvo J.M."/>
        </authorList>
    </citation>
    <scope>NUCLEOTIDE SEQUENCE [LARGE SCALE GENOMIC DNA]</scope>
    <source>
        <strain evidence="7 8">ALG-7-W6</strain>
    </source>
</reference>
<comment type="caution">
    <text evidence="7">The sequence shown here is derived from an EMBL/GenBank/DDBJ whole genome shotgun (WGS) entry which is preliminary data.</text>
</comment>
<protein>
    <recommendedName>
        <fullName evidence="4">60S ribosomal protein L8</fullName>
    </recommendedName>
</protein>
<evidence type="ECO:0000313" key="8">
    <source>
        <dbReference type="Proteomes" id="UP000187455"/>
    </source>
</evidence>
<keyword evidence="3 4" id="KW-0687">Ribonucleoprotein</keyword>
<dbReference type="GO" id="GO:0003723">
    <property type="term" value="F:RNA binding"/>
    <property type="evidence" value="ECO:0007669"/>
    <property type="project" value="UniProtKB-UniRule"/>
</dbReference>
<dbReference type="EMBL" id="LSSL01001253">
    <property type="protein sequence ID" value="OLY82772.1"/>
    <property type="molecule type" value="Genomic_DNA"/>
</dbReference>
<feature type="domain" description="Ribosomal protein eL8/eL30/eS12/Gadd45" evidence="6">
    <location>
        <begin position="133"/>
        <end position="172"/>
    </location>
</feature>
<dbReference type="Proteomes" id="UP000187455">
    <property type="component" value="Unassembled WGS sequence"/>
</dbReference>
<evidence type="ECO:0000313" key="7">
    <source>
        <dbReference type="EMBL" id="OLY82772.1"/>
    </source>
</evidence>
<dbReference type="Pfam" id="PF01248">
    <property type="entry name" value="Ribosomal_L7Ae"/>
    <property type="match status" value="1"/>
</dbReference>
<dbReference type="InterPro" id="IPR004038">
    <property type="entry name" value="Ribosomal_eL8/eL30/eS12/Gad45"/>
</dbReference>
<dbReference type="InterPro" id="IPR018492">
    <property type="entry name" value="Ribosomal_eL8/Nhp2"/>
</dbReference>